<keyword evidence="3" id="KW-1185">Reference proteome</keyword>
<protein>
    <submittedName>
        <fullName evidence="2">Uncharacterized protein</fullName>
    </submittedName>
</protein>
<reference evidence="2 3" key="1">
    <citation type="submission" date="2023-11" db="EMBL/GenBank/DDBJ databases">
        <title>MicrobeMod: A computational toolkit for identifying prokaryotic methylation and restriction-modification with nanopore sequencing.</title>
        <authorList>
            <person name="Crits-Christoph A."/>
            <person name="Kang S.C."/>
            <person name="Lee H."/>
            <person name="Ostrov N."/>
        </authorList>
    </citation>
    <scope>NUCLEOTIDE SEQUENCE [LARGE SCALE GENOMIC DNA]</scope>
    <source>
        <strain evidence="2 3">ATCC 14820</strain>
    </source>
</reference>
<organism evidence="2 3">
    <name type="scientific">Sphingomonas echinoides</name>
    <dbReference type="NCBI Taxonomy" id="59803"/>
    <lineage>
        <taxon>Bacteria</taxon>
        <taxon>Pseudomonadati</taxon>
        <taxon>Pseudomonadota</taxon>
        <taxon>Alphaproteobacteria</taxon>
        <taxon>Sphingomonadales</taxon>
        <taxon>Sphingomonadaceae</taxon>
        <taxon>Sphingomonas</taxon>
    </lineage>
</organism>
<dbReference type="Proteomes" id="UP001279660">
    <property type="component" value="Unassembled WGS sequence"/>
</dbReference>
<feature type="transmembrane region" description="Helical" evidence="1">
    <location>
        <begin position="59"/>
        <end position="77"/>
    </location>
</feature>
<sequence length="121" mass="12934">MLFRSVLLVTISAFALLYWRMVCDMTGANEPWDAADFLTKWYPVALAASAVSGFWLRLWGWSAGVIIIFAQLPVMLLNSGTGPLLVVGLFFLVGLAFPAALLSAAAGQIATLVAPTNKEAS</sequence>
<keyword evidence="1" id="KW-0472">Membrane</keyword>
<dbReference type="EMBL" id="JAWXXV010000001">
    <property type="protein sequence ID" value="MDX5983874.1"/>
    <property type="molecule type" value="Genomic_DNA"/>
</dbReference>
<evidence type="ECO:0000313" key="2">
    <source>
        <dbReference type="EMBL" id="MDX5983874.1"/>
    </source>
</evidence>
<dbReference type="RefSeq" id="WP_010404275.1">
    <property type="nucleotide sequence ID" value="NZ_JAWXXV010000001.1"/>
</dbReference>
<gene>
    <name evidence="2" type="ORF">SIL82_06345</name>
</gene>
<keyword evidence="1" id="KW-1133">Transmembrane helix</keyword>
<evidence type="ECO:0000313" key="3">
    <source>
        <dbReference type="Proteomes" id="UP001279660"/>
    </source>
</evidence>
<accession>A0ABU4PKA6</accession>
<proteinExistence type="predicted"/>
<comment type="caution">
    <text evidence="2">The sequence shown here is derived from an EMBL/GenBank/DDBJ whole genome shotgun (WGS) entry which is preliminary data.</text>
</comment>
<name>A0ABU4PKA6_9SPHN</name>
<feature type="transmembrane region" description="Helical" evidence="1">
    <location>
        <begin position="84"/>
        <end position="106"/>
    </location>
</feature>
<keyword evidence="1" id="KW-0812">Transmembrane</keyword>
<evidence type="ECO:0000256" key="1">
    <source>
        <dbReference type="SAM" id="Phobius"/>
    </source>
</evidence>